<keyword evidence="11" id="KW-0511">Multifunctional enzyme</keyword>
<evidence type="ECO:0000313" key="15">
    <source>
        <dbReference type="Proteomes" id="UP001597297"/>
    </source>
</evidence>
<evidence type="ECO:0000256" key="12">
    <source>
        <dbReference type="PIRNR" id="PIRNR006769"/>
    </source>
</evidence>
<dbReference type="PANTHER" id="PTHR38011">
    <property type="entry name" value="DIHYDROFOLATE REDUCTASE FAMILY PROTEIN (AFU_ORTHOLOGUE AFUA_8G06820)"/>
    <property type="match status" value="1"/>
</dbReference>
<dbReference type="InterPro" id="IPR004794">
    <property type="entry name" value="Eubact_RibD"/>
</dbReference>
<accession>A0ABW5E1Z5</accession>
<evidence type="ECO:0000256" key="5">
    <source>
        <dbReference type="ARBA" id="ARBA00007417"/>
    </source>
</evidence>
<evidence type="ECO:0000256" key="11">
    <source>
        <dbReference type="ARBA" id="ARBA00023268"/>
    </source>
</evidence>
<evidence type="ECO:0000256" key="3">
    <source>
        <dbReference type="ARBA" id="ARBA00004910"/>
    </source>
</evidence>
<dbReference type="Pfam" id="PF00383">
    <property type="entry name" value="dCMP_cyt_deam_1"/>
    <property type="match status" value="1"/>
</dbReference>
<keyword evidence="7 12" id="KW-0479">Metal-binding</keyword>
<dbReference type="InterPro" id="IPR016193">
    <property type="entry name" value="Cytidine_deaminase-like"/>
</dbReference>
<dbReference type="PROSITE" id="PS51747">
    <property type="entry name" value="CYT_DCMP_DEAMINASES_2"/>
    <property type="match status" value="1"/>
</dbReference>
<evidence type="ECO:0000313" key="14">
    <source>
        <dbReference type="EMBL" id="MFD2276632.1"/>
    </source>
</evidence>
<comment type="catalytic activity">
    <reaction evidence="12">
        <text>5-amino-6-(5-phospho-D-ribitylamino)uracil + NADP(+) = 5-amino-6-(5-phospho-D-ribosylamino)uracil + NADPH + H(+)</text>
        <dbReference type="Rhea" id="RHEA:17845"/>
        <dbReference type="ChEBI" id="CHEBI:15378"/>
        <dbReference type="ChEBI" id="CHEBI:57783"/>
        <dbReference type="ChEBI" id="CHEBI:58349"/>
        <dbReference type="ChEBI" id="CHEBI:58421"/>
        <dbReference type="ChEBI" id="CHEBI:58453"/>
        <dbReference type="EC" id="1.1.1.193"/>
    </reaction>
</comment>
<dbReference type="Pfam" id="PF01872">
    <property type="entry name" value="RibD_C"/>
    <property type="match status" value="1"/>
</dbReference>
<comment type="similarity">
    <text evidence="5 12">In the C-terminal section; belongs to the HTP reductase family.</text>
</comment>
<keyword evidence="12 14" id="KW-0378">Hydrolase</keyword>
<keyword evidence="15" id="KW-1185">Reference proteome</keyword>
<dbReference type="GO" id="GO:0008703">
    <property type="term" value="F:5-amino-6-(5-phosphoribosylamino)uracil reductase activity"/>
    <property type="evidence" value="ECO:0007669"/>
    <property type="project" value="UniProtKB-EC"/>
</dbReference>
<keyword evidence="8 12" id="KW-0862">Zinc</keyword>
<dbReference type="Proteomes" id="UP001597297">
    <property type="component" value="Unassembled WGS sequence"/>
</dbReference>
<evidence type="ECO:0000256" key="4">
    <source>
        <dbReference type="ARBA" id="ARBA00005259"/>
    </source>
</evidence>
<evidence type="ECO:0000256" key="6">
    <source>
        <dbReference type="ARBA" id="ARBA00022619"/>
    </source>
</evidence>
<evidence type="ECO:0000256" key="9">
    <source>
        <dbReference type="ARBA" id="ARBA00022857"/>
    </source>
</evidence>
<gene>
    <name evidence="14" type="primary">ribD</name>
    <name evidence="14" type="ORF">ACFSQZ_09150</name>
</gene>
<evidence type="ECO:0000256" key="2">
    <source>
        <dbReference type="ARBA" id="ARBA00004882"/>
    </source>
</evidence>
<dbReference type="RefSeq" id="WP_377094578.1">
    <property type="nucleotide sequence ID" value="NZ_JBHSJM010000001.1"/>
</dbReference>
<evidence type="ECO:0000256" key="8">
    <source>
        <dbReference type="ARBA" id="ARBA00022833"/>
    </source>
</evidence>
<feature type="domain" description="CMP/dCMP-type deaminase" evidence="13">
    <location>
        <begin position="20"/>
        <end position="136"/>
    </location>
</feature>
<comment type="function">
    <text evidence="1 12">Converts 2,5-diamino-6-(ribosylamino)-4(3h)-pyrimidinone 5'-phosphate into 5-amino-6-(ribosylamino)-2,4(1h,3h)-pyrimidinedione 5'-phosphate.</text>
</comment>
<dbReference type="EMBL" id="JBHUJC010000026">
    <property type="protein sequence ID" value="MFD2276632.1"/>
    <property type="molecule type" value="Genomic_DNA"/>
</dbReference>
<dbReference type="Gene3D" id="3.40.430.10">
    <property type="entry name" value="Dihydrofolate Reductase, subunit A"/>
    <property type="match status" value="2"/>
</dbReference>
<keyword evidence="10 12" id="KW-0560">Oxidoreductase</keyword>
<evidence type="ECO:0000256" key="10">
    <source>
        <dbReference type="ARBA" id="ARBA00023002"/>
    </source>
</evidence>
<proteinExistence type="inferred from homology"/>
<dbReference type="CDD" id="cd01284">
    <property type="entry name" value="Riboflavin_deaminase-reductase"/>
    <property type="match status" value="1"/>
</dbReference>
<dbReference type="EC" id="3.5.4.26" evidence="12"/>
<dbReference type="InterPro" id="IPR024072">
    <property type="entry name" value="DHFR-like_dom_sf"/>
</dbReference>
<dbReference type="SUPFAM" id="SSF53597">
    <property type="entry name" value="Dihydrofolate reductase-like"/>
    <property type="match status" value="1"/>
</dbReference>
<dbReference type="Gene3D" id="3.40.140.10">
    <property type="entry name" value="Cytidine Deaminase, domain 2"/>
    <property type="match status" value="1"/>
</dbReference>
<comment type="cofactor">
    <cofactor evidence="12">
        <name>Zn(2+)</name>
        <dbReference type="ChEBI" id="CHEBI:29105"/>
    </cofactor>
    <text evidence="12">Binds 1 zinc ion.</text>
</comment>
<dbReference type="InterPro" id="IPR002734">
    <property type="entry name" value="RibDG_C"/>
</dbReference>
<organism evidence="14 15">
    <name type="scientific">Rubritalea spongiae</name>
    <dbReference type="NCBI Taxonomy" id="430797"/>
    <lineage>
        <taxon>Bacteria</taxon>
        <taxon>Pseudomonadati</taxon>
        <taxon>Verrucomicrobiota</taxon>
        <taxon>Verrucomicrobiia</taxon>
        <taxon>Verrucomicrobiales</taxon>
        <taxon>Rubritaleaceae</taxon>
        <taxon>Rubritalea</taxon>
    </lineage>
</organism>
<evidence type="ECO:0000259" key="13">
    <source>
        <dbReference type="PROSITE" id="PS51747"/>
    </source>
</evidence>
<dbReference type="PANTHER" id="PTHR38011:SF7">
    <property type="entry name" value="2,5-DIAMINO-6-RIBOSYLAMINO-4(3H)-PYRIMIDINONE 5'-PHOSPHATE REDUCTASE"/>
    <property type="match status" value="1"/>
</dbReference>
<dbReference type="PROSITE" id="PS00903">
    <property type="entry name" value="CYT_DCMP_DEAMINASES_1"/>
    <property type="match status" value="1"/>
</dbReference>
<dbReference type="EC" id="1.1.1.193" evidence="12"/>
<evidence type="ECO:0000256" key="1">
    <source>
        <dbReference type="ARBA" id="ARBA00002151"/>
    </source>
</evidence>
<comment type="similarity">
    <text evidence="4 12">In the N-terminal section; belongs to the cytidine and deoxycytidylate deaminase family.</text>
</comment>
<reference evidence="15" key="1">
    <citation type="journal article" date="2019" name="Int. J. Syst. Evol. Microbiol.">
        <title>The Global Catalogue of Microorganisms (GCM) 10K type strain sequencing project: providing services to taxonomists for standard genome sequencing and annotation.</title>
        <authorList>
            <consortium name="The Broad Institute Genomics Platform"/>
            <consortium name="The Broad Institute Genome Sequencing Center for Infectious Disease"/>
            <person name="Wu L."/>
            <person name="Ma J."/>
        </authorList>
    </citation>
    <scope>NUCLEOTIDE SEQUENCE [LARGE SCALE GENOMIC DNA]</scope>
    <source>
        <strain evidence="15">JCM 16545</strain>
    </source>
</reference>
<evidence type="ECO:0000256" key="7">
    <source>
        <dbReference type="ARBA" id="ARBA00022723"/>
    </source>
</evidence>
<comment type="caution">
    <text evidence="14">The sequence shown here is derived from an EMBL/GenBank/DDBJ whole genome shotgun (WGS) entry which is preliminary data.</text>
</comment>
<comment type="catalytic activity">
    <reaction evidence="12">
        <text>2,5-diamino-6-hydroxy-4-(5-phosphoribosylamino)-pyrimidine + H2O + H(+) = 5-amino-6-(5-phospho-D-ribosylamino)uracil + NH4(+)</text>
        <dbReference type="Rhea" id="RHEA:21868"/>
        <dbReference type="ChEBI" id="CHEBI:15377"/>
        <dbReference type="ChEBI" id="CHEBI:15378"/>
        <dbReference type="ChEBI" id="CHEBI:28938"/>
        <dbReference type="ChEBI" id="CHEBI:58453"/>
        <dbReference type="ChEBI" id="CHEBI:58614"/>
        <dbReference type="EC" id="3.5.4.26"/>
    </reaction>
</comment>
<name>A0ABW5E1Z5_9BACT</name>
<comment type="pathway">
    <text evidence="3 12">Cofactor biosynthesis; riboflavin biosynthesis; 5-amino-6-(D-ribitylamino)uracil from GTP: step 3/4.</text>
</comment>
<dbReference type="NCBIfam" id="TIGR00326">
    <property type="entry name" value="eubact_ribD"/>
    <property type="match status" value="1"/>
</dbReference>
<sequence length="362" mass="39959">MMSQFSQNIAKPNNNTELFSDHEKWMARALEEAWKGVGLTSPNPAVGAVIVKNGEELGAGYHRKAGLPHAEREAIADVVARHREDALKGATIYVTLEPCSTAGRTPACTDGILENGIVRVVYGAVDPNPDHAGAADTVLKAKGVEVHSGVLEKECERLLRPFAKRITTGLPWVIAKTAMSLDGRITRPPSEGQWLTSPESREIVHQLRARVDAIIVGGKTVRRDNPRLTLRSEQSSAEKEQPWRVVLTYSGRESLPQDFHLFTDEHKERTLIYQDKPLDEVLRNLAEKGCNSVLLECGGKLMRQFAEAELIDEYQLFYAPIITGGEDFGFGLGDHFKSSLKLKEVSSQSIGQDTLIQGVVER</sequence>
<dbReference type="InterPro" id="IPR002125">
    <property type="entry name" value="CMP_dCMP_dom"/>
</dbReference>
<keyword evidence="6 12" id="KW-0686">Riboflavin biosynthesis</keyword>
<dbReference type="InterPro" id="IPR050765">
    <property type="entry name" value="Riboflavin_Biosynth_HTPR"/>
</dbReference>
<dbReference type="PIRSF" id="PIRSF006769">
    <property type="entry name" value="RibD"/>
    <property type="match status" value="1"/>
</dbReference>
<comment type="pathway">
    <text evidence="2 12">Cofactor biosynthesis; riboflavin biosynthesis; 5-amino-6-(D-ribitylamino)uracil from GTP: step 2/4.</text>
</comment>
<protein>
    <recommendedName>
        <fullName evidence="12">Riboflavin biosynthesis protein RibD</fullName>
    </recommendedName>
    <domain>
        <recommendedName>
            <fullName evidence="12">Diaminohydroxyphosphoribosylaminopyrimidine deaminase</fullName>
            <shortName evidence="12">DRAP deaminase</shortName>
            <ecNumber evidence="12">3.5.4.26</ecNumber>
        </recommendedName>
        <alternativeName>
            <fullName evidence="12">Riboflavin-specific deaminase</fullName>
        </alternativeName>
    </domain>
    <domain>
        <recommendedName>
            <fullName evidence="12">5-amino-6-(5-phosphoribosylamino)uracil reductase</fullName>
            <ecNumber evidence="12">1.1.1.193</ecNumber>
        </recommendedName>
        <alternativeName>
            <fullName evidence="12">HTP reductase</fullName>
        </alternativeName>
    </domain>
</protein>
<dbReference type="SUPFAM" id="SSF53927">
    <property type="entry name" value="Cytidine deaminase-like"/>
    <property type="match status" value="1"/>
</dbReference>
<dbReference type="GO" id="GO:0008835">
    <property type="term" value="F:diaminohydroxyphosphoribosylaminopyrimidine deaminase activity"/>
    <property type="evidence" value="ECO:0007669"/>
    <property type="project" value="UniProtKB-EC"/>
</dbReference>
<dbReference type="InterPro" id="IPR016192">
    <property type="entry name" value="APOBEC/CMP_deaminase_Zn-bd"/>
</dbReference>
<keyword evidence="9 12" id="KW-0521">NADP</keyword>